<dbReference type="Proteomes" id="UP000705283">
    <property type="component" value="Unassembled WGS sequence"/>
</dbReference>
<evidence type="ECO:0000313" key="3">
    <source>
        <dbReference type="EMBL" id="MBF6639166.1"/>
    </source>
</evidence>
<organism evidence="3 4">
    <name type="scientific">Rouxiella silvae</name>
    <dbReference type="NCBI Taxonomy" id="1646373"/>
    <lineage>
        <taxon>Bacteria</taxon>
        <taxon>Pseudomonadati</taxon>
        <taxon>Pseudomonadota</taxon>
        <taxon>Gammaproteobacteria</taxon>
        <taxon>Enterobacterales</taxon>
        <taxon>Yersiniaceae</taxon>
        <taxon>Rouxiella</taxon>
    </lineage>
</organism>
<feature type="region of interest" description="Disordered" evidence="1">
    <location>
        <begin position="129"/>
        <end position="149"/>
    </location>
</feature>
<gene>
    <name evidence="3" type="ORF">ITX54_21125</name>
</gene>
<evidence type="ECO:0000256" key="1">
    <source>
        <dbReference type="SAM" id="MobiDB-lite"/>
    </source>
</evidence>
<dbReference type="AlphaFoldDB" id="A0AA41BYH2"/>
<accession>A0AA41BYH2</accession>
<sequence length="405" mass="46059">MGFRFRKSVSIIPGLRVNFSNGAPSLSIGPRGASVSIGKRGSHANLGLPGTGLSYRSRLDKAARSSSRNIDENELAQHREHLERDALSFQQAIDAITNIHELTPDPSQGVTMNELVDAYWQEQLGETDLPAPVRPEKPLPVDPPAEPAPDEGVGMLSKWLESARARQLRQAANQRHWELSLQAWQNEQTMITLRYQQQRMAWAEHYALWQFETAERQKLKENSSGKTQLDLVLADTAYFEQQLEQTLQQTPWPRETLVSYQVETTQSTVFLDVDLPEIEVMPDRLYVVNAKGSKLSEKPFSQKRLRETYARHVHGCMLRLAGIVLTALPFEHVIVSGFTQRLSKKTGYLEEEYILSCVFTRSGMLDLNFSNIDQIDPIAVLERFQLVRNMTTTCFFHAIEPLKQR</sequence>
<comment type="caution">
    <text evidence="3">The sequence shown here is derived from an EMBL/GenBank/DDBJ whole genome shotgun (WGS) entry which is preliminary data.</text>
</comment>
<dbReference type="RefSeq" id="WP_194978739.1">
    <property type="nucleotide sequence ID" value="NZ_JADMKS010000010.1"/>
</dbReference>
<reference evidence="3" key="2">
    <citation type="submission" date="2022-09" db="EMBL/GenBank/DDBJ databases">
        <title>Rouxiella aceris sp. nov., isolated from tree sap and emended description of the genus Rhouxiella.</title>
        <authorList>
            <person name="Kim I.S."/>
        </authorList>
    </citation>
    <scope>NUCLEOTIDE SEQUENCE</scope>
    <source>
        <strain evidence="3">SAP-2</strain>
    </source>
</reference>
<dbReference type="Pfam" id="PF14020">
    <property type="entry name" value="DUF4236"/>
    <property type="match status" value="1"/>
</dbReference>
<reference evidence="3" key="1">
    <citation type="submission" date="2020-11" db="EMBL/GenBank/DDBJ databases">
        <authorList>
            <person name="Lee S.D."/>
        </authorList>
    </citation>
    <scope>NUCLEOTIDE SEQUENCE</scope>
    <source>
        <strain evidence="3">SAP-2</strain>
    </source>
</reference>
<dbReference type="InterPro" id="IPR025330">
    <property type="entry name" value="DUF4236"/>
</dbReference>
<dbReference type="EMBL" id="JADMKS010000010">
    <property type="protein sequence ID" value="MBF6639166.1"/>
    <property type="molecule type" value="Genomic_DNA"/>
</dbReference>
<name>A0AA41BYH2_9GAMM</name>
<evidence type="ECO:0000313" key="4">
    <source>
        <dbReference type="Proteomes" id="UP000705283"/>
    </source>
</evidence>
<proteinExistence type="predicted"/>
<evidence type="ECO:0000259" key="2">
    <source>
        <dbReference type="Pfam" id="PF14020"/>
    </source>
</evidence>
<feature type="domain" description="DUF4236" evidence="2">
    <location>
        <begin position="3"/>
        <end position="56"/>
    </location>
</feature>
<protein>
    <submittedName>
        <fullName evidence="3">DUF4236 domain-containing protein</fullName>
    </submittedName>
</protein>